<feature type="region of interest" description="Disordered" evidence="1">
    <location>
        <begin position="114"/>
        <end position="136"/>
    </location>
</feature>
<dbReference type="KEGG" id="paqt:E8L99_21850"/>
<evidence type="ECO:0000313" key="2">
    <source>
        <dbReference type="EMBL" id="QCK88211.1"/>
    </source>
</evidence>
<feature type="compositionally biased region" description="Polar residues" evidence="1">
    <location>
        <begin position="1"/>
        <end position="11"/>
    </location>
</feature>
<organism evidence="2 3">
    <name type="scientific">Phreatobacter aquaticus</name>
    <dbReference type="NCBI Taxonomy" id="2570229"/>
    <lineage>
        <taxon>Bacteria</taxon>
        <taxon>Pseudomonadati</taxon>
        <taxon>Pseudomonadota</taxon>
        <taxon>Alphaproteobacteria</taxon>
        <taxon>Hyphomicrobiales</taxon>
        <taxon>Phreatobacteraceae</taxon>
        <taxon>Phreatobacter</taxon>
    </lineage>
</organism>
<keyword evidence="3" id="KW-1185">Reference proteome</keyword>
<dbReference type="InterPro" id="IPR021317">
    <property type="entry name" value="DUF2917"/>
</dbReference>
<dbReference type="Pfam" id="PF11142">
    <property type="entry name" value="DUF2917"/>
    <property type="match status" value="1"/>
</dbReference>
<proteinExistence type="predicted"/>
<dbReference type="Proteomes" id="UP000298588">
    <property type="component" value="Chromosome"/>
</dbReference>
<reference evidence="2 3" key="1">
    <citation type="submission" date="2019-04" db="EMBL/GenBank/DDBJ databases">
        <title>Phreatobacter aquaticus sp. nov.</title>
        <authorList>
            <person name="Choi A."/>
            <person name="Baek K."/>
        </authorList>
    </citation>
    <scope>NUCLEOTIDE SEQUENCE [LARGE SCALE GENOMIC DNA]</scope>
    <source>
        <strain evidence="2 3">NMCR1094</strain>
    </source>
</reference>
<dbReference type="AlphaFoldDB" id="A0A4D7QP02"/>
<dbReference type="EMBL" id="CP039865">
    <property type="protein sequence ID" value="QCK88211.1"/>
    <property type="molecule type" value="Genomic_DNA"/>
</dbReference>
<evidence type="ECO:0000256" key="1">
    <source>
        <dbReference type="SAM" id="MobiDB-lite"/>
    </source>
</evidence>
<gene>
    <name evidence="2" type="ORF">E8L99_21850</name>
</gene>
<dbReference type="OrthoDB" id="8482059at2"/>
<feature type="region of interest" description="Disordered" evidence="1">
    <location>
        <begin position="1"/>
        <end position="24"/>
    </location>
</feature>
<evidence type="ECO:0000313" key="3">
    <source>
        <dbReference type="Proteomes" id="UP000298588"/>
    </source>
</evidence>
<sequence length="136" mass="14337">MHRSMRASSPSVERGRSGPLDRTASSHAFHSFQEEAAMVCLEASACLLLQPGGLIRLTDAIGTTVTTLSGAVWITQHQDRRDIVIEAGESFTLDRNGLSLIHALVTSAEVAITEPATGEQEPAAKATETAPGQQAA</sequence>
<protein>
    <submittedName>
        <fullName evidence="2">DUF2917 domain-containing protein</fullName>
    </submittedName>
</protein>
<name>A0A4D7QP02_9HYPH</name>
<accession>A0A4D7QP02</accession>